<proteinExistence type="predicted"/>
<organism evidence="1 2">
    <name type="scientific">Phocaeicola plebeius</name>
    <dbReference type="NCBI Taxonomy" id="310297"/>
    <lineage>
        <taxon>Bacteria</taxon>
        <taxon>Pseudomonadati</taxon>
        <taxon>Bacteroidota</taxon>
        <taxon>Bacteroidia</taxon>
        <taxon>Bacteroidales</taxon>
        <taxon>Bacteroidaceae</taxon>
        <taxon>Phocaeicola</taxon>
    </lineage>
</organism>
<evidence type="ECO:0000313" key="1">
    <source>
        <dbReference type="EMBL" id="RGS03206.1"/>
    </source>
</evidence>
<comment type="caution">
    <text evidence="1">The sequence shown here is derived from an EMBL/GenBank/DDBJ whole genome shotgun (WGS) entry which is preliminary data.</text>
</comment>
<reference evidence="1 2" key="1">
    <citation type="submission" date="2018-08" db="EMBL/GenBank/DDBJ databases">
        <title>A genome reference for cultivated species of the human gut microbiota.</title>
        <authorList>
            <person name="Zou Y."/>
            <person name="Xue W."/>
            <person name="Luo G."/>
        </authorList>
    </citation>
    <scope>NUCLEOTIDE SEQUENCE [LARGE SCALE GENOMIC DNA]</scope>
    <source>
        <strain evidence="1 2">AF24-16AC</strain>
    </source>
</reference>
<dbReference type="EMBL" id="QRUY01000046">
    <property type="protein sequence ID" value="RGS03206.1"/>
    <property type="molecule type" value="Genomic_DNA"/>
</dbReference>
<dbReference type="RefSeq" id="WP_147336569.1">
    <property type="nucleotide sequence ID" value="NZ_DBFBRJ010000008.1"/>
</dbReference>
<accession>A0A412H2J0</accession>
<dbReference type="Proteomes" id="UP000285750">
    <property type="component" value="Unassembled WGS sequence"/>
</dbReference>
<evidence type="ECO:0000313" key="2">
    <source>
        <dbReference type="Proteomes" id="UP000285750"/>
    </source>
</evidence>
<gene>
    <name evidence="1" type="ORF">DWY14_15050</name>
</gene>
<protein>
    <submittedName>
        <fullName evidence="1">Uncharacterized protein</fullName>
    </submittedName>
</protein>
<name>A0A412H2J0_9BACT</name>
<sequence length="126" mass="15229">MEVNIKNMIEPFKDYGDFVNHKNERIICFNISRTYLGCERPNLYECTRKYWRLNGQRAKKADLVFAICCGYIVGIFKPHHWFPTQCEKYKGRWEFEGEQIFDSPYQNQDISKIVRNRQNPVMYINM</sequence>
<dbReference type="AlphaFoldDB" id="A0A412H2J0"/>